<dbReference type="SMART" id="SM00512">
    <property type="entry name" value="Skp1"/>
    <property type="match status" value="1"/>
</dbReference>
<evidence type="ECO:0000256" key="2">
    <source>
        <dbReference type="ARBA" id="ARBA00022786"/>
    </source>
</evidence>
<dbReference type="PANTHER" id="PTHR11165">
    <property type="entry name" value="SKP1"/>
    <property type="match status" value="1"/>
</dbReference>
<dbReference type="FunFam" id="3.30.710.10:FF:000026">
    <property type="entry name" value="E3 ubiquitin ligase complex SCF subunit"/>
    <property type="match status" value="1"/>
</dbReference>
<sequence length="189" mass="22083">MCNPRKFVGNFVSDHVQLTFYLYRVEIASFSKIKMTSESSEGKKVTLKSCDDVEFKVEIPVASRSILLKNMIEDVGETDQSIPLPNVNEKVLKKVLEWCQHHVNDPQPTNDDDDSRRRNTEIDDWDQRFLNVEQDMLFEIILAANYLDIKPLLDIGCKTRKSRFERRMNGPKTDKYNELKLFFNYLAAL</sequence>
<reference evidence="4" key="1">
    <citation type="submission" date="2020-05" db="EMBL/GenBank/DDBJ databases">
        <authorList>
            <person name="Rincon C."/>
            <person name="Sanders R I."/>
            <person name="Robbins C."/>
            <person name="Chaturvedi A."/>
        </authorList>
    </citation>
    <scope>NUCLEOTIDE SEQUENCE</scope>
    <source>
        <strain evidence="4">CHB12</strain>
    </source>
</reference>
<name>A0A915Z9M3_9GLOM</name>
<accession>A0A915Z9M3</accession>
<organism evidence="4 5">
    <name type="scientific">Rhizophagus irregularis</name>
    <dbReference type="NCBI Taxonomy" id="588596"/>
    <lineage>
        <taxon>Eukaryota</taxon>
        <taxon>Fungi</taxon>
        <taxon>Fungi incertae sedis</taxon>
        <taxon>Mucoromycota</taxon>
        <taxon>Glomeromycotina</taxon>
        <taxon>Glomeromycetes</taxon>
        <taxon>Glomerales</taxon>
        <taxon>Glomeraceae</taxon>
        <taxon>Rhizophagus</taxon>
    </lineage>
</organism>
<comment type="similarity">
    <text evidence="1">Belongs to the SKP1 family.</text>
</comment>
<comment type="caution">
    <text evidence="4">The sequence shown here is derived from an EMBL/GenBank/DDBJ whole genome shotgun (WGS) entry which is preliminary data.</text>
</comment>
<evidence type="ECO:0000313" key="5">
    <source>
        <dbReference type="Proteomes" id="UP000684084"/>
    </source>
</evidence>
<feature type="domain" description="SKP1 component POZ" evidence="3">
    <location>
        <begin position="43"/>
        <end position="104"/>
    </location>
</feature>
<dbReference type="EMBL" id="CAGKOT010000022">
    <property type="protein sequence ID" value="CAB5366389.1"/>
    <property type="molecule type" value="Genomic_DNA"/>
</dbReference>
<dbReference type="AlphaFoldDB" id="A0A915Z9M3"/>
<dbReference type="OrthoDB" id="2342932at2759"/>
<dbReference type="Proteomes" id="UP000684084">
    <property type="component" value="Unassembled WGS sequence"/>
</dbReference>
<evidence type="ECO:0000313" key="4">
    <source>
        <dbReference type="EMBL" id="CAB5366389.1"/>
    </source>
</evidence>
<gene>
    <name evidence="4" type="ORF">CHRIB12_LOCUS10828</name>
</gene>
<keyword evidence="2" id="KW-0833">Ubl conjugation pathway</keyword>
<evidence type="ECO:0000256" key="1">
    <source>
        <dbReference type="ARBA" id="ARBA00009993"/>
    </source>
</evidence>
<dbReference type="VEuPathDB" id="FungiDB:RhiirFUN_015839"/>
<protein>
    <recommendedName>
        <fullName evidence="3">SKP1 component POZ domain-containing protein</fullName>
    </recommendedName>
</protein>
<dbReference type="Pfam" id="PF03931">
    <property type="entry name" value="Skp1_POZ"/>
    <property type="match status" value="1"/>
</dbReference>
<dbReference type="CDD" id="cd18322">
    <property type="entry name" value="BTB_POZ_SKP1"/>
    <property type="match status" value="1"/>
</dbReference>
<dbReference type="InterPro" id="IPR016073">
    <property type="entry name" value="Skp1_comp_POZ"/>
</dbReference>
<dbReference type="GO" id="GO:0006511">
    <property type="term" value="P:ubiquitin-dependent protein catabolic process"/>
    <property type="evidence" value="ECO:0007669"/>
    <property type="project" value="InterPro"/>
</dbReference>
<dbReference type="InterPro" id="IPR001232">
    <property type="entry name" value="SKP1-like"/>
</dbReference>
<evidence type="ECO:0000259" key="3">
    <source>
        <dbReference type="Pfam" id="PF03931"/>
    </source>
</evidence>
<proteinExistence type="inferred from homology"/>
<dbReference type="InterPro" id="IPR016897">
    <property type="entry name" value="SKP1"/>
</dbReference>